<proteinExistence type="predicted"/>
<evidence type="ECO:0000256" key="1">
    <source>
        <dbReference type="SAM" id="MobiDB-lite"/>
    </source>
</evidence>
<comment type="caution">
    <text evidence="4">The sequence shown here is derived from an EMBL/GenBank/DDBJ whole genome shotgun (WGS) entry which is preliminary data.</text>
</comment>
<feature type="domain" description="PHA accumulation regulator DNA-binding N-terminal" evidence="3">
    <location>
        <begin position="23"/>
        <end position="83"/>
    </location>
</feature>
<dbReference type="NCBIfam" id="TIGR01848">
    <property type="entry name" value="PHA_reg_PhaR"/>
    <property type="match status" value="1"/>
</dbReference>
<dbReference type="GO" id="GO:0006355">
    <property type="term" value="P:regulation of DNA-templated transcription"/>
    <property type="evidence" value="ECO:0007669"/>
    <property type="project" value="InterPro"/>
</dbReference>
<evidence type="ECO:0000259" key="3">
    <source>
        <dbReference type="Pfam" id="PF07879"/>
    </source>
</evidence>
<accession>A0A952FJU7</accession>
<gene>
    <name evidence="4" type="primary">phaR</name>
    <name evidence="4" type="ORF">JF625_14360</name>
</gene>
<sequence length="214" mass="23515">MPTSQAAPGTAPSAEEPKSAPITIKKYANRRLYNTATSSYVTLENLAQMVKDGTEFVVYDAKTGEDITRSVLTQIIVEEEGKGGQNMLPIGFLRQLISLYGDNLQFMVPRYLESSMEAFARNQDQMRQYFKDVSGGFPFGAFEEMGKQNMQLFERAMQMFTPFAAKGGTPPGAPGAEGVAGPAKGPEPGGSIDTLRQKLDDLQRQIEEITKTKR</sequence>
<dbReference type="InterPro" id="IPR010134">
    <property type="entry name" value="PHA_reg_PhaR"/>
</dbReference>
<dbReference type="EMBL" id="JAEKLZ010000209">
    <property type="protein sequence ID" value="MBW8726327.1"/>
    <property type="molecule type" value="Genomic_DNA"/>
</dbReference>
<dbReference type="Proteomes" id="UP000700706">
    <property type="component" value="Unassembled WGS sequence"/>
</dbReference>
<evidence type="ECO:0000313" key="5">
    <source>
        <dbReference type="Proteomes" id="UP000700706"/>
    </source>
</evidence>
<reference evidence="4" key="1">
    <citation type="submission" date="2020-06" db="EMBL/GenBank/DDBJ databases">
        <title>Stable isotope informed genome-resolved metagenomics uncovers potential trophic interactions in rhizosphere soil.</title>
        <authorList>
            <person name="Starr E.P."/>
            <person name="Shi S."/>
            <person name="Blazewicz S.J."/>
            <person name="Koch B.J."/>
            <person name="Probst A.J."/>
            <person name="Hungate B.A."/>
            <person name="Pett-Ridge J."/>
            <person name="Firestone M.K."/>
            <person name="Banfield J.F."/>
        </authorList>
    </citation>
    <scope>NUCLEOTIDE SEQUENCE</scope>
    <source>
        <strain evidence="4">YM_69_17</strain>
    </source>
</reference>
<feature type="compositionally biased region" description="Low complexity" evidence="1">
    <location>
        <begin position="166"/>
        <end position="190"/>
    </location>
</feature>
<organism evidence="4 5">
    <name type="scientific">Inquilinus limosus</name>
    <dbReference type="NCBI Taxonomy" id="171674"/>
    <lineage>
        <taxon>Bacteria</taxon>
        <taxon>Pseudomonadati</taxon>
        <taxon>Pseudomonadota</taxon>
        <taxon>Alphaproteobacteria</taxon>
        <taxon>Rhodospirillales</taxon>
        <taxon>Rhodospirillaceae</taxon>
        <taxon>Inquilinus</taxon>
    </lineage>
</organism>
<dbReference type="Pfam" id="PF07879">
    <property type="entry name" value="PHB_acc_N"/>
    <property type="match status" value="1"/>
</dbReference>
<evidence type="ECO:0000313" key="4">
    <source>
        <dbReference type="EMBL" id="MBW8726327.1"/>
    </source>
</evidence>
<protein>
    <submittedName>
        <fullName evidence="4">Polyhydroxyalkanoate synthesis repressor PhaR</fullName>
    </submittedName>
</protein>
<evidence type="ECO:0000259" key="2">
    <source>
        <dbReference type="Pfam" id="PF05233"/>
    </source>
</evidence>
<feature type="domain" description="PHB accumulation regulatory" evidence="2">
    <location>
        <begin position="88"/>
        <end position="127"/>
    </location>
</feature>
<dbReference type="InterPro" id="IPR012909">
    <property type="entry name" value="PHA_DNA-bd_N"/>
</dbReference>
<feature type="region of interest" description="Disordered" evidence="1">
    <location>
        <begin position="166"/>
        <end position="194"/>
    </location>
</feature>
<name>A0A952FJU7_9PROT</name>
<dbReference type="Pfam" id="PF05233">
    <property type="entry name" value="PHB_acc"/>
    <property type="match status" value="1"/>
</dbReference>
<dbReference type="AlphaFoldDB" id="A0A952FJU7"/>
<dbReference type="InterPro" id="IPR007897">
    <property type="entry name" value="PHB_accumulat"/>
</dbReference>